<reference evidence="2" key="1">
    <citation type="submission" date="2018-06" db="EMBL/GenBank/DDBJ databases">
        <authorList>
            <person name="Zhirakovskaya E."/>
        </authorList>
    </citation>
    <scope>NUCLEOTIDE SEQUENCE</scope>
</reference>
<dbReference type="AlphaFoldDB" id="A0A3B0WTT8"/>
<accession>A0A3B0WTT8</accession>
<organism evidence="2">
    <name type="scientific">hydrothermal vent metagenome</name>
    <dbReference type="NCBI Taxonomy" id="652676"/>
    <lineage>
        <taxon>unclassified sequences</taxon>
        <taxon>metagenomes</taxon>
        <taxon>ecological metagenomes</taxon>
    </lineage>
</organism>
<gene>
    <name evidence="2" type="ORF">MNBD_GAMMA07-2108</name>
</gene>
<evidence type="ECO:0000256" key="1">
    <source>
        <dbReference type="SAM" id="MobiDB-lite"/>
    </source>
</evidence>
<dbReference type="EMBL" id="UOFF01000060">
    <property type="protein sequence ID" value="VAW54532.1"/>
    <property type="molecule type" value="Genomic_DNA"/>
</dbReference>
<feature type="region of interest" description="Disordered" evidence="1">
    <location>
        <begin position="1"/>
        <end position="27"/>
    </location>
</feature>
<protein>
    <submittedName>
        <fullName evidence="2">Uncharacterized protein</fullName>
    </submittedName>
</protein>
<name>A0A3B0WTT8_9ZZZZ</name>
<proteinExistence type="predicted"/>
<feature type="compositionally biased region" description="Low complexity" evidence="1">
    <location>
        <begin position="15"/>
        <end position="27"/>
    </location>
</feature>
<sequence length="96" mass="11024">MCSSPKGGSTKPLLSASVDSMSGGMSSSEYSDMVLRANESYERRQEELIEYRKTHIKKLSISQKKQSEISFFEKIKVLFGQMIRNESLESKKRDFF</sequence>
<evidence type="ECO:0000313" key="2">
    <source>
        <dbReference type="EMBL" id="VAW54532.1"/>
    </source>
</evidence>